<sequence length="91" mass="10210">MKQSLLVVAVLVALATAAPVPSGMLSVQRRDGTTEFDPDYGFKRDGTTEFDPDYGFRKRDGTAEFDPDYGFKRDGTTEFDPDYAFKRDETV</sequence>
<evidence type="ECO:0000256" key="1">
    <source>
        <dbReference type="SAM" id="SignalP"/>
    </source>
</evidence>
<dbReference type="VEuPathDB" id="FungiDB:BO71DRAFT_394763"/>
<reference evidence="2 3" key="1">
    <citation type="submission" date="2018-02" db="EMBL/GenBank/DDBJ databases">
        <title>The genomes of Aspergillus section Nigri reveals drivers in fungal speciation.</title>
        <authorList>
            <consortium name="DOE Joint Genome Institute"/>
            <person name="Vesth T.C."/>
            <person name="Nybo J."/>
            <person name="Theobald S."/>
            <person name="Brandl J."/>
            <person name="Frisvad J.C."/>
            <person name="Nielsen K.F."/>
            <person name="Lyhne E.K."/>
            <person name="Kogle M.E."/>
            <person name="Kuo A."/>
            <person name="Riley R."/>
            <person name="Clum A."/>
            <person name="Nolan M."/>
            <person name="Lipzen A."/>
            <person name="Salamov A."/>
            <person name="Henrissat B."/>
            <person name="Wiebenga A."/>
            <person name="De vries R.P."/>
            <person name="Grigoriev I.V."/>
            <person name="Mortensen U.H."/>
            <person name="Andersen M.R."/>
            <person name="Baker S.E."/>
        </authorList>
    </citation>
    <scope>NUCLEOTIDE SEQUENCE [LARGE SCALE GENOMIC DNA]</scope>
    <source>
        <strain evidence="2 3">CBS 707.79</strain>
    </source>
</reference>
<dbReference type="EMBL" id="KZ825806">
    <property type="protein sequence ID" value="PYH98986.1"/>
    <property type="molecule type" value="Genomic_DNA"/>
</dbReference>
<protein>
    <submittedName>
        <fullName evidence="2">Uncharacterized protein</fullName>
    </submittedName>
</protein>
<gene>
    <name evidence="2" type="ORF">BO71DRAFT_394763</name>
</gene>
<dbReference type="OrthoDB" id="3640889at2759"/>
<keyword evidence="1" id="KW-0732">Signal</keyword>
<dbReference type="AlphaFoldDB" id="A0A319DN07"/>
<feature type="signal peptide" evidence="1">
    <location>
        <begin position="1"/>
        <end position="17"/>
    </location>
</feature>
<evidence type="ECO:0000313" key="2">
    <source>
        <dbReference type="EMBL" id="PYH98986.1"/>
    </source>
</evidence>
<dbReference type="Proteomes" id="UP000247810">
    <property type="component" value="Unassembled WGS sequence"/>
</dbReference>
<organism evidence="2 3">
    <name type="scientific">Aspergillus ellipticus CBS 707.79</name>
    <dbReference type="NCBI Taxonomy" id="1448320"/>
    <lineage>
        <taxon>Eukaryota</taxon>
        <taxon>Fungi</taxon>
        <taxon>Dikarya</taxon>
        <taxon>Ascomycota</taxon>
        <taxon>Pezizomycotina</taxon>
        <taxon>Eurotiomycetes</taxon>
        <taxon>Eurotiomycetidae</taxon>
        <taxon>Eurotiales</taxon>
        <taxon>Aspergillaceae</taxon>
        <taxon>Aspergillus</taxon>
        <taxon>Aspergillus subgen. Circumdati</taxon>
    </lineage>
</organism>
<proteinExistence type="predicted"/>
<accession>A0A319DN07</accession>
<evidence type="ECO:0000313" key="3">
    <source>
        <dbReference type="Proteomes" id="UP000247810"/>
    </source>
</evidence>
<keyword evidence="3" id="KW-1185">Reference proteome</keyword>
<name>A0A319DN07_9EURO</name>
<feature type="chain" id="PRO_5016383298" evidence="1">
    <location>
        <begin position="18"/>
        <end position="91"/>
    </location>
</feature>